<evidence type="ECO:0000256" key="2">
    <source>
        <dbReference type="ARBA" id="ARBA00022475"/>
    </source>
</evidence>
<evidence type="ECO:0000313" key="11">
    <source>
        <dbReference type="EMBL" id="SEQ92899.1"/>
    </source>
</evidence>
<dbReference type="NCBIfam" id="TIGR02209">
    <property type="entry name" value="ftsL_broad"/>
    <property type="match status" value="1"/>
</dbReference>
<evidence type="ECO:0000256" key="10">
    <source>
        <dbReference type="SAM" id="Coils"/>
    </source>
</evidence>
<evidence type="ECO:0000256" key="3">
    <source>
        <dbReference type="ARBA" id="ARBA00022618"/>
    </source>
</evidence>
<keyword evidence="3 8" id="KW-0132">Cell division</keyword>
<dbReference type="RefSeq" id="WP_093288223.1">
    <property type="nucleotide sequence ID" value="NZ_FOFS01000012.1"/>
</dbReference>
<proteinExistence type="inferred from homology"/>
<accession>A0A1H9K1D7</accession>
<dbReference type="EMBL" id="FOFS01000012">
    <property type="protein sequence ID" value="SEQ92899.1"/>
    <property type="molecule type" value="Genomic_DNA"/>
</dbReference>
<organism evidence="11 12">
    <name type="scientific">Solimonas aquatica</name>
    <dbReference type="NCBI Taxonomy" id="489703"/>
    <lineage>
        <taxon>Bacteria</taxon>
        <taxon>Pseudomonadati</taxon>
        <taxon>Pseudomonadota</taxon>
        <taxon>Gammaproteobacteria</taxon>
        <taxon>Nevskiales</taxon>
        <taxon>Nevskiaceae</taxon>
        <taxon>Solimonas</taxon>
    </lineage>
</organism>
<keyword evidence="12" id="KW-1185">Reference proteome</keyword>
<evidence type="ECO:0000256" key="8">
    <source>
        <dbReference type="HAMAP-Rule" id="MF_00910"/>
    </source>
</evidence>
<dbReference type="GO" id="GO:0043093">
    <property type="term" value="P:FtsZ-dependent cytokinesis"/>
    <property type="evidence" value="ECO:0007669"/>
    <property type="project" value="UniProtKB-UniRule"/>
</dbReference>
<keyword evidence="2 8" id="KW-1003">Cell membrane</keyword>
<keyword evidence="10" id="KW-0175">Coiled coil</keyword>
<keyword evidence="4 8" id="KW-0812">Transmembrane</keyword>
<evidence type="ECO:0000256" key="7">
    <source>
        <dbReference type="ARBA" id="ARBA00023306"/>
    </source>
</evidence>
<dbReference type="Proteomes" id="UP000199233">
    <property type="component" value="Unassembled WGS sequence"/>
</dbReference>
<keyword evidence="6 8" id="KW-0472">Membrane</keyword>
<dbReference type="HAMAP" id="MF_00910">
    <property type="entry name" value="FtsL"/>
    <property type="match status" value="1"/>
</dbReference>
<comment type="subcellular location">
    <subcellularLocation>
        <location evidence="8">Cell inner membrane</location>
        <topology evidence="8">Single-pass type II membrane protein</topology>
    </subcellularLocation>
    <subcellularLocation>
        <location evidence="1">Cell membrane</location>
        <topology evidence="1">Single-pass type II membrane protein</topology>
    </subcellularLocation>
    <text evidence="8">Localizes to the division septum where it forms a ring structure.</text>
</comment>
<comment type="function">
    <text evidence="8">Essential cell division protein. May link together the upstream cell division proteins, which are predominantly cytoplasmic, with the downstream cell division proteins, which are predominantly periplasmic.</text>
</comment>
<comment type="similarity">
    <text evidence="8">Belongs to the FtsL family.</text>
</comment>
<dbReference type="AlphaFoldDB" id="A0A1H9K1D7"/>
<keyword evidence="7 8" id="KW-0131">Cell cycle</keyword>
<dbReference type="GO" id="GO:0005886">
    <property type="term" value="C:plasma membrane"/>
    <property type="evidence" value="ECO:0007669"/>
    <property type="project" value="UniProtKB-SubCell"/>
</dbReference>
<sequence length="90" mass="10111">MRRGSTWLPLLLILAIVVSALAVVRTKHENRALISELDSLRAERERLDMEWAQLQLEEASLAANNRVEAMARAQLGMTEPRAYEIVEAGP</sequence>
<gene>
    <name evidence="8" type="primary">ftsL</name>
    <name evidence="11" type="ORF">SAMN04488038_112173</name>
</gene>
<dbReference type="PANTHER" id="PTHR37479">
    <property type="entry name" value="CELL DIVISION PROTEIN FTSL"/>
    <property type="match status" value="1"/>
</dbReference>
<protein>
    <recommendedName>
        <fullName evidence="8 9">Cell division protein FtsL</fullName>
    </recommendedName>
</protein>
<name>A0A1H9K1D7_9GAMM</name>
<evidence type="ECO:0000256" key="9">
    <source>
        <dbReference type="NCBIfam" id="TIGR02209"/>
    </source>
</evidence>
<feature type="coiled-coil region" evidence="10">
    <location>
        <begin position="23"/>
        <end position="57"/>
    </location>
</feature>
<dbReference type="PANTHER" id="PTHR37479:SF1">
    <property type="entry name" value="CELL DIVISION PROTEIN FTSL"/>
    <property type="match status" value="1"/>
</dbReference>
<dbReference type="GO" id="GO:0032153">
    <property type="term" value="C:cell division site"/>
    <property type="evidence" value="ECO:0007669"/>
    <property type="project" value="UniProtKB-UniRule"/>
</dbReference>
<dbReference type="STRING" id="489703.SAMN04488038_112173"/>
<evidence type="ECO:0000256" key="5">
    <source>
        <dbReference type="ARBA" id="ARBA00022989"/>
    </source>
</evidence>
<evidence type="ECO:0000256" key="4">
    <source>
        <dbReference type="ARBA" id="ARBA00022692"/>
    </source>
</evidence>
<keyword evidence="5 8" id="KW-1133">Transmembrane helix</keyword>
<evidence type="ECO:0000313" key="12">
    <source>
        <dbReference type="Proteomes" id="UP000199233"/>
    </source>
</evidence>
<comment type="subunit">
    <text evidence="8">Part of a complex composed of FtsB, FtsL and FtsQ.</text>
</comment>
<evidence type="ECO:0000256" key="1">
    <source>
        <dbReference type="ARBA" id="ARBA00004401"/>
    </source>
</evidence>
<keyword evidence="8" id="KW-0997">Cell inner membrane</keyword>
<reference evidence="11 12" key="1">
    <citation type="submission" date="2016-10" db="EMBL/GenBank/DDBJ databases">
        <authorList>
            <person name="de Groot N.N."/>
        </authorList>
    </citation>
    <scope>NUCLEOTIDE SEQUENCE [LARGE SCALE GENOMIC DNA]</scope>
    <source>
        <strain evidence="11 12">DSM 25927</strain>
    </source>
</reference>
<dbReference type="Pfam" id="PF04999">
    <property type="entry name" value="FtsL"/>
    <property type="match status" value="1"/>
</dbReference>
<evidence type="ECO:0000256" key="6">
    <source>
        <dbReference type="ARBA" id="ARBA00023136"/>
    </source>
</evidence>
<dbReference type="InterPro" id="IPR011922">
    <property type="entry name" value="Cell_div_FtsL"/>
</dbReference>